<organism evidence="2 3">
    <name type="scientific">Rubrivivax gelatinosus</name>
    <name type="common">Rhodocyclus gelatinosus</name>
    <name type="synonym">Rhodopseudomonas gelatinosa</name>
    <dbReference type="NCBI Taxonomy" id="28068"/>
    <lineage>
        <taxon>Bacteria</taxon>
        <taxon>Pseudomonadati</taxon>
        <taxon>Pseudomonadota</taxon>
        <taxon>Betaproteobacteria</taxon>
        <taxon>Burkholderiales</taxon>
        <taxon>Sphaerotilaceae</taxon>
        <taxon>Rubrivivax</taxon>
    </lineage>
</organism>
<dbReference type="Gene3D" id="1.20.1600.10">
    <property type="entry name" value="Outer membrane efflux proteins (OEP)"/>
    <property type="match status" value="1"/>
</dbReference>
<protein>
    <submittedName>
        <fullName evidence="2">RND transporter</fullName>
    </submittedName>
</protein>
<evidence type="ECO:0000256" key="1">
    <source>
        <dbReference type="ARBA" id="ARBA00007613"/>
    </source>
</evidence>
<sequence>LERRPDLLAAEHQLRATRASVGAARAAFFPQITLTGSYGSASAELDGLFEAGSRQWLLTPSISLPLWDWGLRARNLDLAEARRDIAVAQYEKSVQQAFRDVADALSARRWLDEQARIAAEARAAQTERARLSRLRYDTGSSSFLDVLDAERDLLSAQQAQVQARRAALAARVALFAALGGGTEPISSSVSASESP</sequence>
<dbReference type="PANTHER" id="PTHR30203">
    <property type="entry name" value="OUTER MEMBRANE CATION EFFLUX PROTEIN"/>
    <property type="match status" value="1"/>
</dbReference>
<dbReference type="PANTHER" id="PTHR30203:SF33">
    <property type="entry name" value="BLR4455 PROTEIN"/>
    <property type="match status" value="1"/>
</dbReference>
<dbReference type="SUPFAM" id="SSF56954">
    <property type="entry name" value="Outer membrane efflux proteins (OEP)"/>
    <property type="match status" value="1"/>
</dbReference>
<gene>
    <name evidence="2" type="ORF">CKO43_18425</name>
</gene>
<comment type="similarity">
    <text evidence="1">Belongs to the outer membrane factor (OMF) (TC 1.B.17) family.</text>
</comment>
<accession>A0ABS1DZV6</accession>
<dbReference type="InterPro" id="IPR010131">
    <property type="entry name" value="MdtP/NodT-like"/>
</dbReference>
<reference evidence="2" key="2">
    <citation type="journal article" date="2020" name="Microorganisms">
        <title>Osmotic Adaptation and Compatible Solute Biosynthesis of Phototrophic Bacteria as Revealed from Genome Analyses.</title>
        <authorList>
            <person name="Imhoff J.F."/>
            <person name="Rahn T."/>
            <person name="Kunzel S."/>
            <person name="Keller A."/>
            <person name="Neulinger S.C."/>
        </authorList>
    </citation>
    <scope>NUCLEOTIDE SEQUENCE</scope>
    <source>
        <strain evidence="2">IM 151</strain>
    </source>
</reference>
<evidence type="ECO:0000313" key="2">
    <source>
        <dbReference type="EMBL" id="MBK1714740.1"/>
    </source>
</evidence>
<evidence type="ECO:0000313" key="3">
    <source>
        <dbReference type="Proteomes" id="UP001041814"/>
    </source>
</evidence>
<dbReference type="RefSeq" id="WP_200379534.1">
    <property type="nucleotide sequence ID" value="NZ_NRRU01000079.1"/>
</dbReference>
<proteinExistence type="inferred from homology"/>
<dbReference type="EMBL" id="NRRU01000079">
    <property type="protein sequence ID" value="MBK1714740.1"/>
    <property type="molecule type" value="Genomic_DNA"/>
</dbReference>
<dbReference type="InterPro" id="IPR003423">
    <property type="entry name" value="OMP_efflux"/>
</dbReference>
<feature type="non-terminal residue" evidence="2">
    <location>
        <position position="1"/>
    </location>
</feature>
<dbReference type="Proteomes" id="UP001041814">
    <property type="component" value="Unassembled WGS sequence"/>
</dbReference>
<dbReference type="Pfam" id="PF02321">
    <property type="entry name" value="OEP"/>
    <property type="match status" value="1"/>
</dbReference>
<comment type="caution">
    <text evidence="2">The sequence shown here is derived from an EMBL/GenBank/DDBJ whole genome shotgun (WGS) entry which is preliminary data.</text>
</comment>
<keyword evidence="3" id="KW-1185">Reference proteome</keyword>
<dbReference type="Gene3D" id="2.20.200.10">
    <property type="entry name" value="Outer membrane efflux proteins (OEP)"/>
    <property type="match status" value="1"/>
</dbReference>
<name>A0ABS1DZV6_RUBGE</name>
<reference evidence="2" key="1">
    <citation type="submission" date="2017-08" db="EMBL/GenBank/DDBJ databases">
        <authorList>
            <person name="Imhoff J.F."/>
            <person name="Rahn T."/>
            <person name="Kuenzel S."/>
            <person name="Neulinger S.C."/>
        </authorList>
    </citation>
    <scope>NUCLEOTIDE SEQUENCE</scope>
    <source>
        <strain evidence="2">IM 151</strain>
    </source>
</reference>